<dbReference type="KEGG" id="tet:TTHERM_00339670"/>
<feature type="signal peptide" evidence="1">
    <location>
        <begin position="1"/>
        <end position="20"/>
    </location>
</feature>
<dbReference type="InParanoid" id="I7M1R1"/>
<name>I7M1R1_TETTS</name>
<sequence length="477" mass="53484">MIKQIYISFVLAIFLRLSLADSINPSSVTSSCPCNQVQGVKEYECCCDTDTIPNITPSVCIEKNYGNVFSIPLYSDLKLKTSSIEDLYNPFRLAYQVIKTLGSVMDRNSVQSTISFSLPSPSDTKDFKQILIDQLNQQTYQALPSYLQPEQRVINKFNFATNSSFSAVSTSSNALYFNMFVKDEVTGNCIQYMATTYETVKYQSCKIRDTSNNFYKNMGSSLTQNDLCYDLTNVFELTSQTPSACVTTSTTTVIGFVNSNTATKGIIYIRYPGSTSPNVFLGAKFYYDYANRSGTTPKPKSGYQIGDPLAFYISGNVQKGLPFNDIFNTRGVCYQTGSTYNMLHPIDLQFGRNLTISCSGQLNTRTMLTTITQIGKFSNPDPRAPFDWVPIQISVTTGFNIAIQVYYFKQGKDTNPTYRITNAQFKQVPKINQSDNGVVSILFYQQPQSPNFFIAAPPQLTAKLPRNILYPFFTFND</sequence>
<keyword evidence="3" id="KW-1185">Reference proteome</keyword>
<keyword evidence="1" id="KW-0732">Signal</keyword>
<evidence type="ECO:0008006" key="4">
    <source>
        <dbReference type="Google" id="ProtNLM"/>
    </source>
</evidence>
<dbReference type="RefSeq" id="XP_001017631.2">
    <property type="nucleotide sequence ID" value="XM_001017631.2"/>
</dbReference>
<dbReference type="Proteomes" id="UP000009168">
    <property type="component" value="Unassembled WGS sequence"/>
</dbReference>
<dbReference type="AlphaFoldDB" id="I7M1R1"/>
<reference evidence="3" key="1">
    <citation type="journal article" date="2006" name="PLoS Biol.">
        <title>Macronuclear genome sequence of the ciliate Tetrahymena thermophila, a model eukaryote.</title>
        <authorList>
            <person name="Eisen J.A."/>
            <person name="Coyne R.S."/>
            <person name="Wu M."/>
            <person name="Wu D."/>
            <person name="Thiagarajan M."/>
            <person name="Wortman J.R."/>
            <person name="Badger J.H."/>
            <person name="Ren Q."/>
            <person name="Amedeo P."/>
            <person name="Jones K.M."/>
            <person name="Tallon L.J."/>
            <person name="Delcher A.L."/>
            <person name="Salzberg S.L."/>
            <person name="Silva J.C."/>
            <person name="Haas B.J."/>
            <person name="Majoros W.H."/>
            <person name="Farzad M."/>
            <person name="Carlton J.M."/>
            <person name="Smith R.K. Jr."/>
            <person name="Garg J."/>
            <person name="Pearlman R.E."/>
            <person name="Karrer K.M."/>
            <person name="Sun L."/>
            <person name="Manning G."/>
            <person name="Elde N.C."/>
            <person name="Turkewitz A.P."/>
            <person name="Asai D.J."/>
            <person name="Wilkes D.E."/>
            <person name="Wang Y."/>
            <person name="Cai H."/>
            <person name="Collins K."/>
            <person name="Stewart B.A."/>
            <person name="Lee S.R."/>
            <person name="Wilamowska K."/>
            <person name="Weinberg Z."/>
            <person name="Ruzzo W.L."/>
            <person name="Wloga D."/>
            <person name="Gaertig J."/>
            <person name="Frankel J."/>
            <person name="Tsao C.-C."/>
            <person name="Gorovsky M.A."/>
            <person name="Keeling P.J."/>
            <person name="Waller R.F."/>
            <person name="Patron N.J."/>
            <person name="Cherry J.M."/>
            <person name="Stover N.A."/>
            <person name="Krieger C.J."/>
            <person name="del Toro C."/>
            <person name="Ryder H.F."/>
            <person name="Williamson S.C."/>
            <person name="Barbeau R.A."/>
            <person name="Hamilton E.P."/>
            <person name="Orias E."/>
        </authorList>
    </citation>
    <scope>NUCLEOTIDE SEQUENCE [LARGE SCALE GENOMIC DNA]</scope>
    <source>
        <strain evidence="3">SB210</strain>
    </source>
</reference>
<evidence type="ECO:0000313" key="3">
    <source>
        <dbReference type="Proteomes" id="UP000009168"/>
    </source>
</evidence>
<gene>
    <name evidence="2" type="ORF">TTHERM_00339670</name>
</gene>
<accession>I7M1R1</accession>
<feature type="chain" id="PRO_5003712307" description="Tectonic domain-containing protein" evidence="1">
    <location>
        <begin position="21"/>
        <end position="477"/>
    </location>
</feature>
<organism evidence="2 3">
    <name type="scientific">Tetrahymena thermophila (strain SB210)</name>
    <dbReference type="NCBI Taxonomy" id="312017"/>
    <lineage>
        <taxon>Eukaryota</taxon>
        <taxon>Sar</taxon>
        <taxon>Alveolata</taxon>
        <taxon>Ciliophora</taxon>
        <taxon>Intramacronucleata</taxon>
        <taxon>Oligohymenophorea</taxon>
        <taxon>Hymenostomatida</taxon>
        <taxon>Tetrahymenina</taxon>
        <taxon>Tetrahymenidae</taxon>
        <taxon>Tetrahymena</taxon>
    </lineage>
</organism>
<evidence type="ECO:0000256" key="1">
    <source>
        <dbReference type="SAM" id="SignalP"/>
    </source>
</evidence>
<dbReference type="EMBL" id="GG662666">
    <property type="protein sequence ID" value="EAR97386.2"/>
    <property type="molecule type" value="Genomic_DNA"/>
</dbReference>
<protein>
    <recommendedName>
        <fullName evidence="4">Tectonic domain-containing protein</fullName>
    </recommendedName>
</protein>
<dbReference type="OrthoDB" id="288787at2759"/>
<dbReference type="PROSITE" id="PS51257">
    <property type="entry name" value="PROKAR_LIPOPROTEIN"/>
    <property type="match status" value="1"/>
</dbReference>
<proteinExistence type="predicted"/>
<dbReference type="GeneID" id="7824366"/>
<evidence type="ECO:0000313" key="2">
    <source>
        <dbReference type="EMBL" id="EAR97386.2"/>
    </source>
</evidence>